<dbReference type="Proteomes" id="UP001162480">
    <property type="component" value="Chromosome 18"/>
</dbReference>
<organism evidence="1 2">
    <name type="scientific">Octopus vulgaris</name>
    <name type="common">Common octopus</name>
    <dbReference type="NCBI Taxonomy" id="6645"/>
    <lineage>
        <taxon>Eukaryota</taxon>
        <taxon>Metazoa</taxon>
        <taxon>Spiralia</taxon>
        <taxon>Lophotrochozoa</taxon>
        <taxon>Mollusca</taxon>
        <taxon>Cephalopoda</taxon>
        <taxon>Coleoidea</taxon>
        <taxon>Octopodiformes</taxon>
        <taxon>Octopoda</taxon>
        <taxon>Incirrata</taxon>
        <taxon>Octopodidae</taxon>
        <taxon>Octopus</taxon>
    </lineage>
</organism>
<proteinExistence type="predicted"/>
<keyword evidence="2" id="KW-1185">Reference proteome</keyword>
<gene>
    <name evidence="1" type="ORF">OCTVUL_1B031312</name>
</gene>
<sequence length="68" mass="7624">MVIQITKLDSSPAASRTRMSPILLGLQLKKCKSPEKYSVCSSPLYANNDLECRDICNICICMIMQDQL</sequence>
<accession>A0AA36BKU8</accession>
<name>A0AA36BKU8_OCTVU</name>
<reference evidence="1" key="1">
    <citation type="submission" date="2023-08" db="EMBL/GenBank/DDBJ databases">
        <authorList>
            <person name="Alioto T."/>
            <person name="Alioto T."/>
            <person name="Gomez Garrido J."/>
        </authorList>
    </citation>
    <scope>NUCLEOTIDE SEQUENCE</scope>
</reference>
<dbReference type="EMBL" id="OX597831">
    <property type="protein sequence ID" value="CAI9736261.1"/>
    <property type="molecule type" value="Genomic_DNA"/>
</dbReference>
<evidence type="ECO:0000313" key="2">
    <source>
        <dbReference type="Proteomes" id="UP001162480"/>
    </source>
</evidence>
<dbReference type="AlphaFoldDB" id="A0AA36BKU8"/>
<evidence type="ECO:0000313" key="1">
    <source>
        <dbReference type="EMBL" id="CAI9736261.1"/>
    </source>
</evidence>
<protein>
    <submittedName>
        <fullName evidence="1">Uncharacterized protein</fullName>
    </submittedName>
</protein>